<dbReference type="RefSeq" id="XP_066702636.1">
    <property type="nucleotide sequence ID" value="XM_066842774.1"/>
</dbReference>
<sequence>MVSFDTVCALLNVPTLRHVETWCDDGFQSFFDRFREREPQQLAEPRPRINHLEWLPKIESLTLSSANYHCGYFYAACEMATNLRRLSLDAVRMDHDHRTFDPHSHATLNTALRLRADTLEELRLDGFAHHPVRHLSTSTHENDTLGLDCLRHMPKLRFLSVDIQLLFGSSEQLQYISLPSVLPPNLERLDLRDAWSQFQHSMTEIFRRYPEYYAEAMVVQFQKLAEEIRPRQAGRPLSRLRSVHLRPDAPRMRREARYNEASRWLDEEQLGAIKQVLGRVGVIFTYGPPPSLDDVEKEGGGGSGGGIITNVCFTLYHIVDFAMAFLTVKFGKEKSTHREMIFNFRQSN</sequence>
<dbReference type="EMBL" id="JAQQWE010000004">
    <property type="protein sequence ID" value="KAK7957330.1"/>
    <property type="molecule type" value="Genomic_DNA"/>
</dbReference>
<keyword evidence="2" id="KW-1185">Reference proteome</keyword>
<protein>
    <submittedName>
        <fullName evidence="1">Uncharacterized protein</fullName>
    </submittedName>
</protein>
<evidence type="ECO:0000313" key="1">
    <source>
        <dbReference type="EMBL" id="KAK7957330.1"/>
    </source>
</evidence>
<gene>
    <name evidence="1" type="ORF">PG986_006552</name>
</gene>
<evidence type="ECO:0000313" key="2">
    <source>
        <dbReference type="Proteomes" id="UP001391051"/>
    </source>
</evidence>
<reference evidence="1 2" key="1">
    <citation type="submission" date="2023-01" db="EMBL/GenBank/DDBJ databases">
        <title>Analysis of 21 Apiospora genomes using comparative genomics revels a genus with tremendous synthesis potential of carbohydrate active enzymes and secondary metabolites.</title>
        <authorList>
            <person name="Sorensen T."/>
        </authorList>
    </citation>
    <scope>NUCLEOTIDE SEQUENCE [LARGE SCALE GENOMIC DNA]</scope>
    <source>
        <strain evidence="1 2">CBS 24483</strain>
    </source>
</reference>
<comment type="caution">
    <text evidence="1">The sequence shown here is derived from an EMBL/GenBank/DDBJ whole genome shotgun (WGS) entry which is preliminary data.</text>
</comment>
<proteinExistence type="predicted"/>
<organism evidence="1 2">
    <name type="scientific">Apiospora aurea</name>
    <dbReference type="NCBI Taxonomy" id="335848"/>
    <lineage>
        <taxon>Eukaryota</taxon>
        <taxon>Fungi</taxon>
        <taxon>Dikarya</taxon>
        <taxon>Ascomycota</taxon>
        <taxon>Pezizomycotina</taxon>
        <taxon>Sordariomycetes</taxon>
        <taxon>Xylariomycetidae</taxon>
        <taxon>Amphisphaeriales</taxon>
        <taxon>Apiosporaceae</taxon>
        <taxon>Apiospora</taxon>
    </lineage>
</organism>
<dbReference type="GeneID" id="92075836"/>
<accession>A0ABR1QKS2</accession>
<dbReference type="SUPFAM" id="SSF52047">
    <property type="entry name" value="RNI-like"/>
    <property type="match status" value="1"/>
</dbReference>
<name>A0ABR1QKS2_9PEZI</name>
<dbReference type="Proteomes" id="UP001391051">
    <property type="component" value="Unassembled WGS sequence"/>
</dbReference>